<dbReference type="AlphaFoldDB" id="A0A401GHA1"/>
<name>A0A401GHA1_9APHY</name>
<protein>
    <submittedName>
        <fullName evidence="1">Uncharacterized protein</fullName>
    </submittedName>
</protein>
<reference evidence="1 2" key="1">
    <citation type="journal article" date="2018" name="Sci. Rep.">
        <title>Genome sequence of the cauliflower mushroom Sparassis crispa (Hanabiratake) and its association with beneficial usage.</title>
        <authorList>
            <person name="Kiyama R."/>
            <person name="Furutani Y."/>
            <person name="Kawaguchi K."/>
            <person name="Nakanishi T."/>
        </authorList>
    </citation>
    <scope>NUCLEOTIDE SEQUENCE [LARGE SCALE GENOMIC DNA]</scope>
</reference>
<evidence type="ECO:0000313" key="2">
    <source>
        <dbReference type="Proteomes" id="UP000287166"/>
    </source>
</evidence>
<dbReference type="InParanoid" id="A0A401GHA1"/>
<gene>
    <name evidence="1" type="ORF">SCP_0312890</name>
</gene>
<keyword evidence="2" id="KW-1185">Reference proteome</keyword>
<dbReference type="GeneID" id="38778477"/>
<accession>A0A401GHA1</accession>
<dbReference type="Proteomes" id="UP000287166">
    <property type="component" value="Unassembled WGS sequence"/>
</dbReference>
<dbReference type="EMBL" id="BFAD01000003">
    <property type="protein sequence ID" value="GBE81560.1"/>
    <property type="molecule type" value="Genomic_DNA"/>
</dbReference>
<sequence>MASRGQSTYMASVSSISDLQEEVRTLRASVYRTKQLVEDVDWSMMLVREVFPVSGKGGTSLSFAPRSCNVTGI</sequence>
<organism evidence="1 2">
    <name type="scientific">Sparassis crispa</name>
    <dbReference type="NCBI Taxonomy" id="139825"/>
    <lineage>
        <taxon>Eukaryota</taxon>
        <taxon>Fungi</taxon>
        <taxon>Dikarya</taxon>
        <taxon>Basidiomycota</taxon>
        <taxon>Agaricomycotina</taxon>
        <taxon>Agaricomycetes</taxon>
        <taxon>Polyporales</taxon>
        <taxon>Sparassidaceae</taxon>
        <taxon>Sparassis</taxon>
    </lineage>
</organism>
<comment type="caution">
    <text evidence="1">The sequence shown here is derived from an EMBL/GenBank/DDBJ whole genome shotgun (WGS) entry which is preliminary data.</text>
</comment>
<dbReference type="RefSeq" id="XP_027612473.1">
    <property type="nucleotide sequence ID" value="XM_027756672.1"/>
</dbReference>
<evidence type="ECO:0000313" key="1">
    <source>
        <dbReference type="EMBL" id="GBE81560.1"/>
    </source>
</evidence>
<proteinExistence type="predicted"/>